<dbReference type="EMBL" id="CCCS020000049">
    <property type="protein sequence ID" value="CDQ11140.1"/>
    <property type="molecule type" value="Genomic_DNA"/>
</dbReference>
<organism evidence="1">
    <name type="scientific">Acidithiobacillus ferrivorans</name>
    <dbReference type="NCBI Taxonomy" id="160808"/>
    <lineage>
        <taxon>Bacteria</taxon>
        <taxon>Pseudomonadati</taxon>
        <taxon>Pseudomonadota</taxon>
        <taxon>Acidithiobacillia</taxon>
        <taxon>Acidithiobacillales</taxon>
        <taxon>Acidithiobacillaceae</taxon>
        <taxon>Acidithiobacillus</taxon>
    </lineage>
</organism>
<reference evidence="1" key="1">
    <citation type="submission" date="2014-03" db="EMBL/GenBank/DDBJ databases">
        <authorList>
            <person name="Genoscope - CEA"/>
        </authorList>
    </citation>
    <scope>NUCLEOTIDE SEQUENCE [LARGE SCALE GENOMIC DNA]</scope>
    <source>
        <strain evidence="1">CF27</strain>
    </source>
</reference>
<proteinExistence type="predicted"/>
<protein>
    <submittedName>
        <fullName evidence="1">Uncharacterized protein</fullName>
    </submittedName>
</protein>
<reference evidence="1" key="2">
    <citation type="submission" date="2014-07" db="EMBL/GenBank/DDBJ databases">
        <title>Initial genome analysis of the psychrotolerant acidophile Acidithiobacillus ferrivorans CF27: insights into iron and sulfur oxidation pathways and into biofilm formation.</title>
        <authorList>
            <person name="Talla E."/>
            <person name="Hedrich S."/>
            <person name="Mangenot S."/>
            <person name="Ji B."/>
            <person name="Johnson D.B."/>
            <person name="Barbe V."/>
            <person name="Bonnefoy V."/>
        </authorList>
    </citation>
    <scope>NUCLEOTIDE SEQUENCE [LARGE SCALE GENOMIC DNA]</scope>
    <source>
        <strain evidence="1">CF27</strain>
    </source>
</reference>
<gene>
    <name evidence="1" type="ORF">AFERRI_530035</name>
</gene>
<accession>A0A060URT1</accession>
<comment type="caution">
    <text evidence="1">The sequence shown here is derived from an EMBL/GenBank/DDBJ whole genome shotgun (WGS) entry which is preliminary data.</text>
</comment>
<dbReference type="AlphaFoldDB" id="A0A060URT1"/>
<evidence type="ECO:0000313" key="1">
    <source>
        <dbReference type="EMBL" id="CDQ11140.1"/>
    </source>
</evidence>
<sequence length="112" mass="13105">MEQALCQGGANRLDGWGHVYILQRIQTVPRRNAIIVPKIICYFTVCYVPLLSAQPVDLPAFSLRFRMENAVQVREHVDRLIQVFRFPKGVTMRNFVENEFIRNAKARRQTWS</sequence>
<name>A0A060URT1_9PROT</name>